<feature type="region of interest" description="Disordered" evidence="2">
    <location>
        <begin position="423"/>
        <end position="488"/>
    </location>
</feature>
<dbReference type="Gene3D" id="2.60.120.260">
    <property type="entry name" value="Galactose-binding domain-like"/>
    <property type="match status" value="1"/>
</dbReference>
<keyword evidence="3" id="KW-0472">Membrane</keyword>
<name>A0A9P5XUF5_9AGAR</name>
<evidence type="ECO:0000256" key="3">
    <source>
        <dbReference type="SAM" id="Phobius"/>
    </source>
</evidence>
<keyword evidence="1" id="KW-0175">Coiled coil</keyword>
<accession>A0A9P5XUF5</accession>
<gene>
    <name evidence="4" type="ORF">BDZ94DRAFT_1315683</name>
</gene>
<proteinExistence type="predicted"/>
<protein>
    <submittedName>
        <fullName evidence="4">Uncharacterized protein</fullName>
    </submittedName>
</protein>
<dbReference type="OrthoDB" id="2927144at2759"/>
<feature type="transmembrane region" description="Helical" evidence="3">
    <location>
        <begin position="300"/>
        <end position="320"/>
    </location>
</feature>
<keyword evidence="3" id="KW-1133">Transmembrane helix</keyword>
<dbReference type="EMBL" id="MU150491">
    <property type="protein sequence ID" value="KAF9455921.1"/>
    <property type="molecule type" value="Genomic_DNA"/>
</dbReference>
<dbReference type="AlphaFoldDB" id="A0A9P5XUF5"/>
<evidence type="ECO:0000313" key="4">
    <source>
        <dbReference type="EMBL" id="KAF9455921.1"/>
    </source>
</evidence>
<feature type="compositionally biased region" description="Basic and acidic residues" evidence="2">
    <location>
        <begin position="423"/>
        <end position="461"/>
    </location>
</feature>
<feature type="coiled-coil region" evidence="1">
    <location>
        <begin position="379"/>
        <end position="418"/>
    </location>
</feature>
<keyword evidence="5" id="KW-1185">Reference proteome</keyword>
<keyword evidence="3" id="KW-0812">Transmembrane</keyword>
<dbReference type="Proteomes" id="UP000807353">
    <property type="component" value="Unassembled WGS sequence"/>
</dbReference>
<organism evidence="4 5">
    <name type="scientific">Collybia nuda</name>
    <dbReference type="NCBI Taxonomy" id="64659"/>
    <lineage>
        <taxon>Eukaryota</taxon>
        <taxon>Fungi</taxon>
        <taxon>Dikarya</taxon>
        <taxon>Basidiomycota</taxon>
        <taxon>Agaricomycotina</taxon>
        <taxon>Agaricomycetes</taxon>
        <taxon>Agaricomycetidae</taxon>
        <taxon>Agaricales</taxon>
        <taxon>Tricholomatineae</taxon>
        <taxon>Clitocybaceae</taxon>
        <taxon>Collybia</taxon>
    </lineage>
</organism>
<sequence length="488" mass="53502">MAPSILIDSASPEMKYAGEQWKLGFDPDVHGGSTNTCRTNLTVSTTTSIPPTLLVSFHGTGIRFYGQPSNGFALNYTFDNSRSRVADTNTTQEISGKTGIQLWGVEQVTSGLHSISLIPTGGQPSFDYAVVTPTSSSPLNEKILVLDDTDLQIKYNGVWVPETGKRFPNGIAFGDTMRGTTRKGDSMTLGFVGSSISVYGLLNQRPGILSSTYSIDGGPPTTFTAYNGSQTAASDIWSLSQRFFFKEVIPGNHTLTVTVSEITGSQVFYIDYITFEGTSATSLTPKSTTQSGSKSSHEKLIGGIVAGGIVLLILLSCLRAKFQRMVKSWRSQNPSDHGTYVPPPVYEPPLHPPPLHAPPHFASPSWGYGAGPAPSDPAIPHLQREIDILRLQNEQIQREVEERRRREAEERLQREGAERIRREADERARREVAERSQRDAEERTRREASERTVRETAERPSPRPAATNDTDAGPAEPPPPYDASHYIP</sequence>
<evidence type="ECO:0000313" key="5">
    <source>
        <dbReference type="Proteomes" id="UP000807353"/>
    </source>
</evidence>
<comment type="caution">
    <text evidence="4">The sequence shown here is derived from an EMBL/GenBank/DDBJ whole genome shotgun (WGS) entry which is preliminary data.</text>
</comment>
<evidence type="ECO:0000256" key="2">
    <source>
        <dbReference type="SAM" id="MobiDB-lite"/>
    </source>
</evidence>
<reference evidence="4" key="1">
    <citation type="submission" date="2020-11" db="EMBL/GenBank/DDBJ databases">
        <authorList>
            <consortium name="DOE Joint Genome Institute"/>
            <person name="Ahrendt S."/>
            <person name="Riley R."/>
            <person name="Andreopoulos W."/>
            <person name="Labutti K."/>
            <person name="Pangilinan J."/>
            <person name="Ruiz-Duenas F.J."/>
            <person name="Barrasa J.M."/>
            <person name="Sanchez-Garcia M."/>
            <person name="Camarero S."/>
            <person name="Miyauchi S."/>
            <person name="Serrano A."/>
            <person name="Linde D."/>
            <person name="Babiker R."/>
            <person name="Drula E."/>
            <person name="Ayuso-Fernandez I."/>
            <person name="Pacheco R."/>
            <person name="Padilla G."/>
            <person name="Ferreira P."/>
            <person name="Barriuso J."/>
            <person name="Kellner H."/>
            <person name="Castanera R."/>
            <person name="Alfaro M."/>
            <person name="Ramirez L."/>
            <person name="Pisabarro A.G."/>
            <person name="Kuo A."/>
            <person name="Tritt A."/>
            <person name="Lipzen A."/>
            <person name="He G."/>
            <person name="Yan M."/>
            <person name="Ng V."/>
            <person name="Cullen D."/>
            <person name="Martin F."/>
            <person name="Rosso M.-N."/>
            <person name="Henrissat B."/>
            <person name="Hibbett D."/>
            <person name="Martinez A.T."/>
            <person name="Grigoriev I.V."/>
        </authorList>
    </citation>
    <scope>NUCLEOTIDE SEQUENCE</scope>
    <source>
        <strain evidence="4">CBS 247.69</strain>
    </source>
</reference>
<evidence type="ECO:0000256" key="1">
    <source>
        <dbReference type="SAM" id="Coils"/>
    </source>
</evidence>